<name>A0A323UDS3_RHOPL</name>
<dbReference type="Pfam" id="PF02558">
    <property type="entry name" value="ApbA"/>
    <property type="match status" value="1"/>
</dbReference>
<evidence type="ECO:0000313" key="13">
    <source>
        <dbReference type="EMBL" id="PZA10357.1"/>
    </source>
</evidence>
<evidence type="ECO:0000256" key="3">
    <source>
        <dbReference type="ARBA" id="ARBA00013014"/>
    </source>
</evidence>
<dbReference type="GO" id="GO:0050661">
    <property type="term" value="F:NADP binding"/>
    <property type="evidence" value="ECO:0007669"/>
    <property type="project" value="TreeGrafter"/>
</dbReference>
<reference evidence="13 14" key="1">
    <citation type="submission" date="2018-06" db="EMBL/GenBank/DDBJ databases">
        <title>Draft Whole-Genome Sequence of the purple photosynthetic bacterium Rhodospeudomonas palustris XCP.</title>
        <authorList>
            <person name="Rayyan A."/>
            <person name="Meyer T.E."/>
            <person name="Kyndt J.A."/>
        </authorList>
    </citation>
    <scope>NUCLEOTIDE SEQUENCE [LARGE SCALE GENOMIC DNA]</scope>
    <source>
        <strain evidence="13 14">XCP</strain>
    </source>
</reference>
<evidence type="ECO:0000256" key="8">
    <source>
        <dbReference type="ARBA" id="ARBA00032024"/>
    </source>
</evidence>
<dbReference type="GO" id="GO:0015940">
    <property type="term" value="P:pantothenate biosynthetic process"/>
    <property type="evidence" value="ECO:0007669"/>
    <property type="project" value="UniProtKB-UniPathway"/>
</dbReference>
<dbReference type="FunFam" id="1.10.1040.10:FF:000017">
    <property type="entry name" value="2-dehydropantoate 2-reductase"/>
    <property type="match status" value="1"/>
</dbReference>
<dbReference type="Proteomes" id="UP000248134">
    <property type="component" value="Unassembled WGS sequence"/>
</dbReference>
<dbReference type="NCBIfam" id="TIGR00745">
    <property type="entry name" value="apbA_panE"/>
    <property type="match status" value="1"/>
</dbReference>
<comment type="catalytic activity">
    <reaction evidence="9 10">
        <text>(R)-pantoate + NADP(+) = 2-dehydropantoate + NADPH + H(+)</text>
        <dbReference type="Rhea" id="RHEA:16233"/>
        <dbReference type="ChEBI" id="CHEBI:11561"/>
        <dbReference type="ChEBI" id="CHEBI:15378"/>
        <dbReference type="ChEBI" id="CHEBI:15980"/>
        <dbReference type="ChEBI" id="CHEBI:57783"/>
        <dbReference type="ChEBI" id="CHEBI:58349"/>
        <dbReference type="EC" id="1.1.1.169"/>
    </reaction>
</comment>
<sequence length="307" mass="31307">MQVAVMGAGAVGCYFGGLLSLAGHDVTLIGRQNHVDAIAANGLLLDTKDGIQPIPVRAVTEPSIIAPPDLVLFCVKSADTESAGQALQPRLKPDSVILSLQNGVDNAARLQAAIDHPVIASVVYVGTEMAGPGHVRHHGRGELLIGASAQSDAIASALIAAKIPTTIAVDIDQALWSKLMLNCAYNALSAVADLPYGALLAVDGTEQVVRNVIDECVAVARACGVGIPDDAMAKTLALPGAMPSQKSSTAQDLARGKPSEIDFLNGTVARLGAAHGVPTPTNLALTVMVKLIESRRGGGASGVKATA</sequence>
<evidence type="ECO:0000256" key="1">
    <source>
        <dbReference type="ARBA" id="ARBA00004994"/>
    </source>
</evidence>
<dbReference type="UniPathway" id="UPA00028">
    <property type="reaction ID" value="UER00004"/>
</dbReference>
<evidence type="ECO:0000256" key="5">
    <source>
        <dbReference type="ARBA" id="ARBA00022655"/>
    </source>
</evidence>
<evidence type="ECO:0000256" key="7">
    <source>
        <dbReference type="ARBA" id="ARBA00023002"/>
    </source>
</evidence>
<dbReference type="PANTHER" id="PTHR43765:SF2">
    <property type="entry name" value="2-DEHYDROPANTOATE 2-REDUCTASE"/>
    <property type="match status" value="1"/>
</dbReference>
<comment type="function">
    <text evidence="10">Catalyzes the NADPH-dependent reduction of ketopantoate into pantoic acid.</text>
</comment>
<dbReference type="InterPro" id="IPR013752">
    <property type="entry name" value="KPA_reductase"/>
</dbReference>
<dbReference type="InterPro" id="IPR036291">
    <property type="entry name" value="NAD(P)-bd_dom_sf"/>
</dbReference>
<evidence type="ECO:0000256" key="2">
    <source>
        <dbReference type="ARBA" id="ARBA00007870"/>
    </source>
</evidence>
<dbReference type="InterPro" id="IPR008927">
    <property type="entry name" value="6-PGluconate_DH-like_C_sf"/>
</dbReference>
<dbReference type="InterPro" id="IPR013328">
    <property type="entry name" value="6PGD_dom2"/>
</dbReference>
<proteinExistence type="inferred from homology"/>
<dbReference type="SUPFAM" id="SSF48179">
    <property type="entry name" value="6-phosphogluconate dehydrogenase C-terminal domain-like"/>
    <property type="match status" value="1"/>
</dbReference>
<evidence type="ECO:0000313" key="14">
    <source>
        <dbReference type="Proteomes" id="UP000248134"/>
    </source>
</evidence>
<evidence type="ECO:0000256" key="9">
    <source>
        <dbReference type="ARBA" id="ARBA00048793"/>
    </source>
</evidence>
<dbReference type="AlphaFoldDB" id="A0A323UDS3"/>
<dbReference type="GO" id="GO:0008677">
    <property type="term" value="F:2-dehydropantoate 2-reductase activity"/>
    <property type="evidence" value="ECO:0007669"/>
    <property type="project" value="UniProtKB-EC"/>
</dbReference>
<evidence type="ECO:0000256" key="6">
    <source>
        <dbReference type="ARBA" id="ARBA00022857"/>
    </source>
</evidence>
<dbReference type="PANTHER" id="PTHR43765">
    <property type="entry name" value="2-DEHYDROPANTOATE 2-REDUCTASE-RELATED"/>
    <property type="match status" value="1"/>
</dbReference>
<dbReference type="Gene3D" id="1.10.1040.10">
    <property type="entry name" value="N-(1-d-carboxylethyl)-l-norvaline Dehydrogenase, domain 2"/>
    <property type="match status" value="1"/>
</dbReference>
<dbReference type="GO" id="GO:0005737">
    <property type="term" value="C:cytoplasm"/>
    <property type="evidence" value="ECO:0007669"/>
    <property type="project" value="TreeGrafter"/>
</dbReference>
<dbReference type="EMBL" id="QKQS01000023">
    <property type="protein sequence ID" value="PZA10357.1"/>
    <property type="molecule type" value="Genomic_DNA"/>
</dbReference>
<comment type="pathway">
    <text evidence="1 10">Cofactor biosynthesis; (R)-pantothenate biosynthesis; (R)-pantoate from 3-methyl-2-oxobutanoate: step 2/2.</text>
</comment>
<evidence type="ECO:0000259" key="11">
    <source>
        <dbReference type="Pfam" id="PF02558"/>
    </source>
</evidence>
<comment type="similarity">
    <text evidence="2 10">Belongs to the ketopantoate reductase family.</text>
</comment>
<keyword evidence="5 10" id="KW-0566">Pantothenate biosynthesis</keyword>
<accession>A0A323UDS3</accession>
<organism evidence="13 14">
    <name type="scientific">Rhodopseudomonas palustris</name>
    <dbReference type="NCBI Taxonomy" id="1076"/>
    <lineage>
        <taxon>Bacteria</taxon>
        <taxon>Pseudomonadati</taxon>
        <taxon>Pseudomonadota</taxon>
        <taxon>Alphaproteobacteria</taxon>
        <taxon>Hyphomicrobiales</taxon>
        <taxon>Nitrobacteraceae</taxon>
        <taxon>Rhodopseudomonas</taxon>
    </lineage>
</organism>
<dbReference type="InterPro" id="IPR050838">
    <property type="entry name" value="Ketopantoate_reductase"/>
</dbReference>
<dbReference type="EC" id="1.1.1.169" evidence="3 10"/>
<dbReference type="SUPFAM" id="SSF51735">
    <property type="entry name" value="NAD(P)-binding Rossmann-fold domains"/>
    <property type="match status" value="1"/>
</dbReference>
<feature type="domain" description="Ketopantoate reductase N-terminal" evidence="11">
    <location>
        <begin position="3"/>
        <end position="148"/>
    </location>
</feature>
<evidence type="ECO:0000256" key="4">
    <source>
        <dbReference type="ARBA" id="ARBA00019465"/>
    </source>
</evidence>
<feature type="domain" description="Ketopantoate reductase C-terminal" evidence="12">
    <location>
        <begin position="170"/>
        <end position="293"/>
    </location>
</feature>
<keyword evidence="7 10" id="KW-0560">Oxidoreductase</keyword>
<evidence type="ECO:0000259" key="12">
    <source>
        <dbReference type="Pfam" id="PF08546"/>
    </source>
</evidence>
<gene>
    <name evidence="13" type="ORF">DNX69_13335</name>
</gene>
<dbReference type="InterPro" id="IPR013332">
    <property type="entry name" value="KPR_N"/>
</dbReference>
<dbReference type="RefSeq" id="WP_110786465.1">
    <property type="nucleotide sequence ID" value="NZ_QKQS01000023.1"/>
</dbReference>
<dbReference type="InterPro" id="IPR003710">
    <property type="entry name" value="ApbA"/>
</dbReference>
<evidence type="ECO:0000256" key="10">
    <source>
        <dbReference type="RuleBase" id="RU362068"/>
    </source>
</evidence>
<keyword evidence="6 10" id="KW-0521">NADP</keyword>
<protein>
    <recommendedName>
        <fullName evidence="4 10">2-dehydropantoate 2-reductase</fullName>
        <ecNumber evidence="3 10">1.1.1.169</ecNumber>
    </recommendedName>
    <alternativeName>
        <fullName evidence="8 10">Ketopantoate reductase</fullName>
    </alternativeName>
</protein>
<comment type="caution">
    <text evidence="13">The sequence shown here is derived from an EMBL/GenBank/DDBJ whole genome shotgun (WGS) entry which is preliminary data.</text>
</comment>
<dbReference type="Pfam" id="PF08546">
    <property type="entry name" value="ApbA_C"/>
    <property type="match status" value="1"/>
</dbReference>
<dbReference type="OrthoDB" id="9796561at2"/>
<dbReference type="Gene3D" id="3.40.50.720">
    <property type="entry name" value="NAD(P)-binding Rossmann-like Domain"/>
    <property type="match status" value="1"/>
</dbReference>